<dbReference type="OrthoDB" id="2798260at2759"/>
<accession>A0A165SGY8</accession>
<dbReference type="EMBL" id="KV429043">
    <property type="protein sequence ID" value="KZT71973.1"/>
    <property type="molecule type" value="Genomic_DNA"/>
</dbReference>
<evidence type="ECO:0008006" key="3">
    <source>
        <dbReference type="Google" id="ProtNLM"/>
    </source>
</evidence>
<proteinExistence type="predicted"/>
<reference evidence="1 2" key="1">
    <citation type="journal article" date="2016" name="Mol. Biol. Evol.">
        <title>Comparative Genomics of Early-Diverging Mushroom-Forming Fungi Provides Insights into the Origins of Lignocellulose Decay Capabilities.</title>
        <authorList>
            <person name="Nagy L.G."/>
            <person name="Riley R."/>
            <person name="Tritt A."/>
            <person name="Adam C."/>
            <person name="Daum C."/>
            <person name="Floudas D."/>
            <person name="Sun H."/>
            <person name="Yadav J.S."/>
            <person name="Pangilinan J."/>
            <person name="Larsson K.H."/>
            <person name="Matsuura K."/>
            <person name="Barry K."/>
            <person name="Labutti K."/>
            <person name="Kuo R."/>
            <person name="Ohm R.A."/>
            <person name="Bhattacharya S.S."/>
            <person name="Shirouzu T."/>
            <person name="Yoshinaga Y."/>
            <person name="Martin F.M."/>
            <person name="Grigoriev I.V."/>
            <person name="Hibbett D.S."/>
        </authorList>
    </citation>
    <scope>NUCLEOTIDE SEQUENCE [LARGE SCALE GENOMIC DNA]</scope>
    <source>
        <strain evidence="1 2">L-15889</strain>
    </source>
</reference>
<evidence type="ECO:0000313" key="2">
    <source>
        <dbReference type="Proteomes" id="UP000076727"/>
    </source>
</evidence>
<sequence length="423" mass="47507">MMPLALPVEIWERVIDYLWNWPVFLAMCALVCRAWHARSSGRLVTLTMLVNSRQTYHFARRLDIRPELRARVNLVFICDVLSVHDIDAPKRRPMLHFGTFASMLAKKLPAVKSLKIAEAEWTPAATHRNILLHLSAFASISELILDYVTFPSNIVLARFICALPNLQLLHCASVVCRTKASNPSLFCASATQVKKIILEGTSDDVASLLALQPGTTSGLEEFWVGWTMNAQDTPSNEAITAILQSAGPTIRCVEFRLRQPPGATAEEVRSASAEASHPRLTLQPCTVLEVFSLTYCMPVLSSESITAKLSQGFGWMYAILTSIMSMNMRCLRLAIDVRHITDTNAYRLIERLQEFLDKEQCTRIDRTFVGDPRFKGLTRVDICLLCNPERTSTDAESWKELVIDRFPQLHTHGVLHASVTVRV</sequence>
<gene>
    <name evidence="1" type="ORF">DAEQUDRAFT_686856</name>
</gene>
<protein>
    <recommendedName>
        <fullName evidence="3">F-box domain-containing protein</fullName>
    </recommendedName>
</protein>
<dbReference type="Proteomes" id="UP000076727">
    <property type="component" value="Unassembled WGS sequence"/>
</dbReference>
<evidence type="ECO:0000313" key="1">
    <source>
        <dbReference type="EMBL" id="KZT71973.1"/>
    </source>
</evidence>
<dbReference type="AlphaFoldDB" id="A0A165SGY8"/>
<keyword evidence="2" id="KW-1185">Reference proteome</keyword>
<name>A0A165SGY8_9APHY</name>
<organism evidence="1 2">
    <name type="scientific">Daedalea quercina L-15889</name>
    <dbReference type="NCBI Taxonomy" id="1314783"/>
    <lineage>
        <taxon>Eukaryota</taxon>
        <taxon>Fungi</taxon>
        <taxon>Dikarya</taxon>
        <taxon>Basidiomycota</taxon>
        <taxon>Agaricomycotina</taxon>
        <taxon>Agaricomycetes</taxon>
        <taxon>Polyporales</taxon>
        <taxon>Fomitopsis</taxon>
    </lineage>
</organism>